<gene>
    <name evidence="2" type="primary">LOC107790237</name>
</gene>
<evidence type="ECO:0000259" key="1">
    <source>
        <dbReference type="PROSITE" id="PS50878"/>
    </source>
</evidence>
<dbReference type="Pfam" id="PF00078">
    <property type="entry name" value="RVT_1"/>
    <property type="match status" value="1"/>
</dbReference>
<dbReference type="SMR" id="A0A1S3ZTJ8"/>
<proteinExistence type="predicted"/>
<dbReference type="STRING" id="4097.A0A1S3ZTJ8"/>
<dbReference type="OrthoDB" id="1191267at2759"/>
<dbReference type="Gene3D" id="3.30.70.270">
    <property type="match status" value="2"/>
</dbReference>
<evidence type="ECO:0000313" key="2">
    <source>
        <dbReference type="RefSeq" id="XP_016467628.1"/>
    </source>
</evidence>
<dbReference type="PROSITE" id="PS50878">
    <property type="entry name" value="RT_POL"/>
    <property type="match status" value="1"/>
</dbReference>
<dbReference type="SUPFAM" id="SSF56672">
    <property type="entry name" value="DNA/RNA polymerases"/>
    <property type="match status" value="1"/>
</dbReference>
<sequence>MNHVFNEHLRKFILVFFDDILIFSKSVKEYGEHLRMTFSLLIQHQLYARKSKCQFVVASIEYLGHFISTNGVSTNPKKIQAIQHWPIPVTIKQLRGFLGLAGYYRRFIRGYGQISKPLTNLLKKFDFEIQYKKGQENKAADALFRITTIKIPALTLSVMRTNLLQAISDSWNVDPTVKEVI</sequence>
<dbReference type="PaxDb" id="4097-A0A1S3ZTJ8"/>
<organism evidence="2">
    <name type="scientific">Nicotiana tabacum</name>
    <name type="common">Common tobacco</name>
    <dbReference type="NCBI Taxonomy" id="4097"/>
    <lineage>
        <taxon>Eukaryota</taxon>
        <taxon>Viridiplantae</taxon>
        <taxon>Streptophyta</taxon>
        <taxon>Embryophyta</taxon>
        <taxon>Tracheophyta</taxon>
        <taxon>Spermatophyta</taxon>
        <taxon>Magnoliopsida</taxon>
        <taxon>eudicotyledons</taxon>
        <taxon>Gunneridae</taxon>
        <taxon>Pentapetalae</taxon>
        <taxon>asterids</taxon>
        <taxon>lamiids</taxon>
        <taxon>Solanales</taxon>
        <taxon>Solanaceae</taxon>
        <taxon>Nicotianoideae</taxon>
        <taxon>Nicotianeae</taxon>
        <taxon>Nicotiana</taxon>
    </lineage>
</organism>
<protein>
    <submittedName>
        <fullName evidence="2">Uncharacterized mitochondrial protein AtMg00860-like</fullName>
    </submittedName>
</protein>
<dbReference type="RefSeq" id="XP_016467628.1">
    <property type="nucleotide sequence ID" value="XM_016612142.1"/>
</dbReference>
<accession>A0A1S3ZTJ8</accession>
<feature type="domain" description="Reverse transcriptase" evidence="1">
    <location>
        <begin position="1"/>
        <end position="102"/>
    </location>
</feature>
<dbReference type="KEGG" id="nta:107790237"/>
<reference evidence="2" key="1">
    <citation type="submission" date="2025-08" db="UniProtKB">
        <authorList>
            <consortium name="RefSeq"/>
        </authorList>
    </citation>
    <scope>IDENTIFICATION</scope>
</reference>
<dbReference type="InterPro" id="IPR051320">
    <property type="entry name" value="Viral_Replic_Matur_Polypro"/>
</dbReference>
<name>A0A1S3ZTJ8_TOBAC</name>
<dbReference type="InterPro" id="IPR043128">
    <property type="entry name" value="Rev_trsase/Diguanyl_cyclase"/>
</dbReference>
<dbReference type="InterPro" id="IPR043502">
    <property type="entry name" value="DNA/RNA_pol_sf"/>
</dbReference>
<dbReference type="AlphaFoldDB" id="A0A1S3ZTJ8"/>
<dbReference type="PANTHER" id="PTHR33064">
    <property type="entry name" value="POL PROTEIN"/>
    <property type="match status" value="1"/>
</dbReference>
<dbReference type="PANTHER" id="PTHR33064:SF37">
    <property type="entry name" value="RIBONUCLEASE H"/>
    <property type="match status" value="1"/>
</dbReference>
<dbReference type="InterPro" id="IPR000477">
    <property type="entry name" value="RT_dom"/>
</dbReference>